<comment type="caution">
    <text evidence="1">The sequence shown here is derived from an EMBL/GenBank/DDBJ whole genome shotgun (WGS) entry which is preliminary data.</text>
</comment>
<organism evidence="1">
    <name type="scientific">marine sediment metagenome</name>
    <dbReference type="NCBI Taxonomy" id="412755"/>
    <lineage>
        <taxon>unclassified sequences</taxon>
        <taxon>metagenomes</taxon>
        <taxon>ecological metagenomes</taxon>
    </lineage>
</organism>
<accession>A0A0F9CDZ2</accession>
<name>A0A0F9CDZ2_9ZZZZ</name>
<reference evidence="1" key="1">
    <citation type="journal article" date="2015" name="Nature">
        <title>Complex archaea that bridge the gap between prokaryotes and eukaryotes.</title>
        <authorList>
            <person name="Spang A."/>
            <person name="Saw J.H."/>
            <person name="Jorgensen S.L."/>
            <person name="Zaremba-Niedzwiedzka K."/>
            <person name="Martijn J."/>
            <person name="Lind A.E."/>
            <person name="van Eijk R."/>
            <person name="Schleper C."/>
            <person name="Guy L."/>
            <person name="Ettema T.J."/>
        </authorList>
    </citation>
    <scope>NUCLEOTIDE SEQUENCE</scope>
</reference>
<sequence>YEPLGDGTLDKLKHGLALRILGDMVKVSKKGRGQGKKSIKIWDARITLAFWNTHKVALEAAGFWVQWPQVGEEGRGKDGLSKHLAKLAQNLD</sequence>
<protein>
    <submittedName>
        <fullName evidence="1">Uncharacterized protein</fullName>
    </submittedName>
</protein>
<gene>
    <name evidence="1" type="ORF">LCGC14_2678220</name>
</gene>
<proteinExistence type="predicted"/>
<feature type="non-terminal residue" evidence="1">
    <location>
        <position position="1"/>
    </location>
</feature>
<dbReference type="EMBL" id="LAZR01047147">
    <property type="protein sequence ID" value="KKK94901.1"/>
    <property type="molecule type" value="Genomic_DNA"/>
</dbReference>
<dbReference type="AlphaFoldDB" id="A0A0F9CDZ2"/>
<evidence type="ECO:0000313" key="1">
    <source>
        <dbReference type="EMBL" id="KKK94901.1"/>
    </source>
</evidence>